<proteinExistence type="predicted"/>
<dbReference type="Proteomes" id="UP001187192">
    <property type="component" value="Unassembled WGS sequence"/>
</dbReference>
<name>A0AA88E2E5_FICCA</name>
<dbReference type="EMBL" id="BTGU01000374">
    <property type="protein sequence ID" value="GMN66867.1"/>
    <property type="molecule type" value="Genomic_DNA"/>
</dbReference>
<sequence>MPGVELAPKRSGLTGKRGLKLTLGQLKSRASLVLGPRIMLLGLRVEVTGLVGGLDWSYRLESRAWLAAGFASLSWRTWIELQ</sequence>
<gene>
    <name evidence="1" type="ORF">TIFTF001_035936</name>
</gene>
<accession>A0AA88E2E5</accession>
<keyword evidence="2" id="KW-1185">Reference proteome</keyword>
<organism evidence="1 2">
    <name type="scientific">Ficus carica</name>
    <name type="common">Common fig</name>
    <dbReference type="NCBI Taxonomy" id="3494"/>
    <lineage>
        <taxon>Eukaryota</taxon>
        <taxon>Viridiplantae</taxon>
        <taxon>Streptophyta</taxon>
        <taxon>Embryophyta</taxon>
        <taxon>Tracheophyta</taxon>
        <taxon>Spermatophyta</taxon>
        <taxon>Magnoliopsida</taxon>
        <taxon>eudicotyledons</taxon>
        <taxon>Gunneridae</taxon>
        <taxon>Pentapetalae</taxon>
        <taxon>rosids</taxon>
        <taxon>fabids</taxon>
        <taxon>Rosales</taxon>
        <taxon>Moraceae</taxon>
        <taxon>Ficeae</taxon>
        <taxon>Ficus</taxon>
    </lineage>
</organism>
<evidence type="ECO:0000313" key="1">
    <source>
        <dbReference type="EMBL" id="GMN66867.1"/>
    </source>
</evidence>
<evidence type="ECO:0000313" key="2">
    <source>
        <dbReference type="Proteomes" id="UP001187192"/>
    </source>
</evidence>
<reference evidence="1" key="1">
    <citation type="submission" date="2023-07" db="EMBL/GenBank/DDBJ databases">
        <title>draft genome sequence of fig (Ficus carica).</title>
        <authorList>
            <person name="Takahashi T."/>
            <person name="Nishimura K."/>
        </authorList>
    </citation>
    <scope>NUCLEOTIDE SEQUENCE</scope>
</reference>
<comment type="caution">
    <text evidence="1">The sequence shown here is derived from an EMBL/GenBank/DDBJ whole genome shotgun (WGS) entry which is preliminary data.</text>
</comment>
<protein>
    <submittedName>
        <fullName evidence="1">Uncharacterized protein</fullName>
    </submittedName>
</protein>
<dbReference type="AlphaFoldDB" id="A0AA88E2E5"/>